<reference evidence="1 2" key="1">
    <citation type="submission" date="2020-07" db="EMBL/GenBank/DDBJ databases">
        <authorList>
            <person name="Feng X."/>
        </authorList>
    </citation>
    <scope>NUCLEOTIDE SEQUENCE [LARGE SCALE GENOMIC DNA]</scope>
    <source>
        <strain evidence="1 2">JCM31066</strain>
    </source>
</reference>
<protein>
    <submittedName>
        <fullName evidence="1">DUF3024 domain-containing protein</fullName>
    </submittedName>
</protein>
<dbReference type="AlphaFoldDB" id="A0A842HEP0"/>
<proteinExistence type="predicted"/>
<evidence type="ECO:0000313" key="1">
    <source>
        <dbReference type="EMBL" id="MBC2593781.1"/>
    </source>
</evidence>
<name>A0A842HEP0_9BACT</name>
<accession>A0A842HEP0</accession>
<dbReference type="InterPro" id="IPR021388">
    <property type="entry name" value="DUF3024"/>
</dbReference>
<gene>
    <name evidence="1" type="ORF">H5P28_05855</name>
</gene>
<sequence>MALSEFEHAKVEQELVSLLKTVRPPVEMRDQVDVIYRIEGQSIVLIEKRPYWRDPKEFTESEFAKVTFVKSTGTWSVYWKRASGKWERYEPCKTVPTLEAWIRLLCEDAHGCFQG</sequence>
<evidence type="ECO:0000313" key="2">
    <source>
        <dbReference type="Proteomes" id="UP000546464"/>
    </source>
</evidence>
<dbReference type="EMBL" id="JACHVB010000014">
    <property type="protein sequence ID" value="MBC2593781.1"/>
    <property type="molecule type" value="Genomic_DNA"/>
</dbReference>
<organism evidence="1 2">
    <name type="scientific">Ruficoccus amylovorans</name>
    <dbReference type="NCBI Taxonomy" id="1804625"/>
    <lineage>
        <taxon>Bacteria</taxon>
        <taxon>Pseudomonadati</taxon>
        <taxon>Verrucomicrobiota</taxon>
        <taxon>Opitutia</taxon>
        <taxon>Puniceicoccales</taxon>
        <taxon>Cerasicoccaceae</taxon>
        <taxon>Ruficoccus</taxon>
    </lineage>
</organism>
<dbReference type="Proteomes" id="UP000546464">
    <property type="component" value="Unassembled WGS sequence"/>
</dbReference>
<keyword evidence="2" id="KW-1185">Reference proteome</keyword>
<dbReference type="Pfam" id="PF11225">
    <property type="entry name" value="DUF3024"/>
    <property type="match status" value="1"/>
</dbReference>
<dbReference type="RefSeq" id="WP_185674780.1">
    <property type="nucleotide sequence ID" value="NZ_JACHVB010000014.1"/>
</dbReference>
<comment type="caution">
    <text evidence="1">The sequence shown here is derived from an EMBL/GenBank/DDBJ whole genome shotgun (WGS) entry which is preliminary data.</text>
</comment>